<dbReference type="Gene3D" id="3.40.50.2300">
    <property type="match status" value="1"/>
</dbReference>
<evidence type="ECO:0000313" key="4">
    <source>
        <dbReference type="Proteomes" id="UP000462271"/>
    </source>
</evidence>
<comment type="caution">
    <text evidence="3">The sequence shown here is derived from an EMBL/GenBank/DDBJ whole genome shotgun (WGS) entry which is preliminary data.</text>
</comment>
<accession>A0A8T5YKR6</accession>
<sequence length="47" mass="4904">MITVALIDDHLIVRSGFAQLLGLEPDLQVVAEFGSGREALAGLPGRG</sequence>
<feature type="non-terminal residue" evidence="3">
    <location>
        <position position="47"/>
    </location>
</feature>
<dbReference type="GO" id="GO:0000160">
    <property type="term" value="P:phosphorelay signal transduction system"/>
    <property type="evidence" value="ECO:0007669"/>
    <property type="project" value="InterPro"/>
</dbReference>
<comment type="caution">
    <text evidence="1">Lacks conserved residue(s) required for the propagation of feature annotation.</text>
</comment>
<evidence type="ECO:0000313" key="3">
    <source>
        <dbReference type="EMBL" id="MWL00449.1"/>
    </source>
</evidence>
<dbReference type="InterPro" id="IPR001789">
    <property type="entry name" value="Sig_transdc_resp-reg_receiver"/>
</dbReference>
<evidence type="ECO:0000259" key="2">
    <source>
        <dbReference type="PROSITE" id="PS50110"/>
    </source>
</evidence>
<gene>
    <name evidence="3" type="ORF">GQM21_25430</name>
</gene>
<dbReference type="InterPro" id="IPR011006">
    <property type="entry name" value="CheY-like_superfamily"/>
</dbReference>
<name>A0A8T5YKR6_ECOLX</name>
<feature type="domain" description="Response regulatory" evidence="2">
    <location>
        <begin position="3"/>
        <end position="47"/>
    </location>
</feature>
<dbReference type="AlphaFoldDB" id="A0A8T5YKR6"/>
<dbReference type="Proteomes" id="UP000462271">
    <property type="component" value="Unassembled WGS sequence"/>
</dbReference>
<proteinExistence type="predicted"/>
<dbReference type="SUPFAM" id="SSF52172">
    <property type="entry name" value="CheY-like"/>
    <property type="match status" value="1"/>
</dbReference>
<reference evidence="3 4" key="1">
    <citation type="submission" date="2019-12" db="EMBL/GenBank/DDBJ databases">
        <title>Enteriobacteria Tanzani isolates_10432.</title>
        <authorList>
            <person name="Subbiah M."/>
            <person name="Call D."/>
        </authorList>
    </citation>
    <scope>NUCLEOTIDE SEQUENCE [LARGE SCALE GENOMIC DNA]</scope>
    <source>
        <strain evidence="3 4">10432wG8</strain>
    </source>
</reference>
<protein>
    <submittedName>
        <fullName evidence="3">Transcriptional regulator UhpA</fullName>
    </submittedName>
</protein>
<dbReference type="PROSITE" id="PS50110">
    <property type="entry name" value="RESPONSE_REGULATORY"/>
    <property type="match status" value="1"/>
</dbReference>
<dbReference type="EMBL" id="WTML01000222">
    <property type="protein sequence ID" value="MWL00449.1"/>
    <property type="molecule type" value="Genomic_DNA"/>
</dbReference>
<organism evidence="3 4">
    <name type="scientific">Escherichia coli</name>
    <dbReference type="NCBI Taxonomy" id="562"/>
    <lineage>
        <taxon>Bacteria</taxon>
        <taxon>Pseudomonadati</taxon>
        <taxon>Pseudomonadota</taxon>
        <taxon>Gammaproteobacteria</taxon>
        <taxon>Enterobacterales</taxon>
        <taxon>Enterobacteriaceae</taxon>
        <taxon>Escherichia</taxon>
    </lineage>
</organism>
<evidence type="ECO:0000256" key="1">
    <source>
        <dbReference type="PROSITE-ProRule" id="PRU00169"/>
    </source>
</evidence>